<evidence type="ECO:0000313" key="10">
    <source>
        <dbReference type="Proteomes" id="UP000460221"/>
    </source>
</evidence>
<keyword evidence="6" id="KW-0812">Transmembrane</keyword>
<evidence type="ECO:0000256" key="4">
    <source>
        <dbReference type="PROSITE-ProRule" id="PRU00289"/>
    </source>
</evidence>
<dbReference type="SMART" id="SM00382">
    <property type="entry name" value="AAA"/>
    <property type="match status" value="3"/>
</dbReference>
<feature type="domain" description="FHA" evidence="7">
    <location>
        <begin position="106"/>
        <end position="130"/>
    </location>
</feature>
<keyword evidence="6" id="KW-1133">Transmembrane helix</keyword>
<feature type="region of interest" description="Disordered" evidence="5">
    <location>
        <begin position="854"/>
        <end position="875"/>
    </location>
</feature>
<accession>A0A7K1FFU0</accession>
<dbReference type="Pfam" id="PF01580">
    <property type="entry name" value="FtsK_SpoIIIE"/>
    <property type="match status" value="1"/>
</dbReference>
<sequence>MPAFRWCPTIEVRGRTVDLEVDLPAAQPLGPLLPELVAAAGLPADAVLHLGALAVDPAWTIGLPPLVDGVLLADVPAADLPVVGAMRVTCVAGPDAGRSVVLDGPVRVGRGPGNDLSLDDPHLSRRHLEIRPGPEGVLLLPASADDRPVLHLDGAPVDVPARWPPGAVLRAGSSRLSVTLDHDGDPTGRPDGRAGIEIVGTATVPAEPAVPPLPPPPGPAPELRRRPLPLVAAVGGAVLGAVIAAVTGMWMFLLLAALGPALLLLGAVADRITGRRGYRRARLDHRADTLAEAAVLAGALADDRRRSWRYHDDPATLLRRAETGSFRLWEQRAGPRVVIGTGRRPALIDRHTPPEVDEVPITVAMAGTLGIVGAGAGVESLLRWLLLQLVTRYSPADLAVELGPGDPCLRSLAPVPHLGTGDGTPYRVVVRRGRPDDPARRPPGPGLTTVLPAADRLLLPEPCDLVLEVAGTRVRVHGPDGTAAWCDLTGIGSGLLTRAGRALAPLRLRTGTGSGGLPAAVHRRDLAPWPTDPATVRTGWRTPGRTAVLGAAPGATAVLDLAADGPHLLVAGTTGAGKSELLLTLVAGLAVSAPPAETSFLLVDYKGGAAFGPLAALPHTVGVITDLDEHAAARALTGLRAELRRRERILAEHSVPDLAALGRIRPPGVGVPAALVVVVDEFATLAAELPDFLDGLVDLARRGRALGIHLVLATQRPAGVVSAAIRANITTRICLRVGETADSLDVLGSADAAAIPLGLPGRAYLRRGPERPRPVQTARITGHRPVRATVRRSGMPVPAGESSGPRDVDDLVRTLSAAAQGLPAPHRPWLPPLPAVLTAAPGDHRLAVADLPESAEQRDVPLPSGSVLVTGPNRSGRSSTLRRLAHLHAAKGAQLLLVDPTGGLRPLVDWPHTATHLDGRDPVLVGVLIRRLHREWTGRAAGGDGSPLVLVLDGWETITAALDLADFGTGSGQLAEMVAGGGPVGLHVVASGGERAVHHRSARSFDTVLELADPAVDGPGRGRIGGMSTAVLLGPDTPPPGRPVGGAVVVRPLPTSLGWAERPAAPPGLAVIGPGGEDAGPVGLPVPGPGGGILVAGPRRSGVSTALAALALALASQGVPSRRVRGTDPAAEHRFLTDHTGPLLLVHDGPVPDGPLAELLLRYLEICGPGQYLAIGCRPEQAQRALRGLLAEVRAHRTGLLLQPTPADGSLLDTTLPRRSAEPRPGQGFWVLDGSAVPVQVAVPDGRPDISPAARG</sequence>
<dbReference type="GO" id="GO:0005524">
    <property type="term" value="F:ATP binding"/>
    <property type="evidence" value="ECO:0007669"/>
    <property type="project" value="UniProtKB-UniRule"/>
</dbReference>
<dbReference type="InterPro" id="IPR008984">
    <property type="entry name" value="SMAD_FHA_dom_sf"/>
</dbReference>
<dbReference type="PANTHER" id="PTHR22683:SF1">
    <property type="entry name" value="TYPE VII SECRETION SYSTEM PROTEIN ESSC"/>
    <property type="match status" value="1"/>
</dbReference>
<dbReference type="SUPFAM" id="SSF52540">
    <property type="entry name" value="P-loop containing nucleoside triphosphate hydrolases"/>
    <property type="match status" value="2"/>
</dbReference>
<name>A0A7K1FFU0_9ACTN</name>
<dbReference type="Proteomes" id="UP000460221">
    <property type="component" value="Unassembled WGS sequence"/>
</dbReference>
<dbReference type="RefSeq" id="WP_154766949.1">
    <property type="nucleotide sequence ID" value="NZ_WLYK01000001.1"/>
</dbReference>
<keyword evidence="6" id="KW-0472">Membrane</keyword>
<evidence type="ECO:0000259" key="8">
    <source>
        <dbReference type="PROSITE" id="PS50901"/>
    </source>
</evidence>
<feature type="binding site" evidence="4">
    <location>
        <begin position="572"/>
        <end position="579"/>
    </location>
    <ligand>
        <name>ATP</name>
        <dbReference type="ChEBI" id="CHEBI:30616"/>
    </ligand>
</feature>
<comment type="caution">
    <text evidence="9">The sequence shown here is derived from an EMBL/GenBank/DDBJ whole genome shotgun (WGS) entry which is preliminary data.</text>
</comment>
<dbReference type="EMBL" id="WLYK01000001">
    <property type="protein sequence ID" value="MTD12985.1"/>
    <property type="molecule type" value="Genomic_DNA"/>
</dbReference>
<dbReference type="InterPro" id="IPR000253">
    <property type="entry name" value="FHA_dom"/>
</dbReference>
<dbReference type="GO" id="GO:0003677">
    <property type="term" value="F:DNA binding"/>
    <property type="evidence" value="ECO:0007669"/>
    <property type="project" value="InterPro"/>
</dbReference>
<dbReference type="PROSITE" id="PS50901">
    <property type="entry name" value="FTSK"/>
    <property type="match status" value="1"/>
</dbReference>
<dbReference type="InterPro" id="IPR027417">
    <property type="entry name" value="P-loop_NTPase"/>
</dbReference>
<evidence type="ECO:0000256" key="5">
    <source>
        <dbReference type="SAM" id="MobiDB-lite"/>
    </source>
</evidence>
<dbReference type="CDD" id="cd01127">
    <property type="entry name" value="TrwB_TraG_TraD_VirD4"/>
    <property type="match status" value="1"/>
</dbReference>
<dbReference type="PROSITE" id="PS50006">
    <property type="entry name" value="FHA_DOMAIN"/>
    <property type="match status" value="1"/>
</dbReference>
<feature type="domain" description="FtsK" evidence="8">
    <location>
        <begin position="554"/>
        <end position="744"/>
    </location>
</feature>
<organism evidence="9 10">
    <name type="scientific">Nakamurella alba</name>
    <dbReference type="NCBI Taxonomy" id="2665158"/>
    <lineage>
        <taxon>Bacteria</taxon>
        <taxon>Bacillati</taxon>
        <taxon>Actinomycetota</taxon>
        <taxon>Actinomycetes</taxon>
        <taxon>Nakamurellales</taxon>
        <taxon>Nakamurellaceae</taxon>
        <taxon>Nakamurella</taxon>
    </lineage>
</organism>
<dbReference type="Pfam" id="PF00498">
    <property type="entry name" value="FHA"/>
    <property type="match status" value="1"/>
</dbReference>
<protein>
    <recommendedName>
        <fullName evidence="11">FHA domain-containing protein</fullName>
    </recommendedName>
</protein>
<proteinExistence type="predicted"/>
<keyword evidence="3 4" id="KW-0067">ATP-binding</keyword>
<dbReference type="InterPro" id="IPR050206">
    <property type="entry name" value="FtsK/SpoIIIE/SftA"/>
</dbReference>
<dbReference type="CDD" id="cd00060">
    <property type="entry name" value="FHA"/>
    <property type="match status" value="1"/>
</dbReference>
<feature type="transmembrane region" description="Helical" evidence="6">
    <location>
        <begin position="228"/>
        <end position="246"/>
    </location>
</feature>
<dbReference type="Gene3D" id="3.40.50.300">
    <property type="entry name" value="P-loop containing nucleotide triphosphate hydrolases"/>
    <property type="match status" value="3"/>
</dbReference>
<reference evidence="9 10" key="1">
    <citation type="submission" date="2019-11" db="EMBL/GenBank/DDBJ databases">
        <authorList>
            <person name="Jiang L.-Q."/>
        </authorList>
    </citation>
    <scope>NUCLEOTIDE SEQUENCE [LARGE SCALE GENOMIC DNA]</scope>
    <source>
        <strain evidence="9 10">YIM 132087</strain>
    </source>
</reference>
<gene>
    <name evidence="9" type="ORF">GIS00_03370</name>
</gene>
<evidence type="ECO:0000256" key="6">
    <source>
        <dbReference type="SAM" id="Phobius"/>
    </source>
</evidence>
<dbReference type="Gene3D" id="2.60.200.20">
    <property type="match status" value="1"/>
</dbReference>
<keyword evidence="1" id="KW-0597">Phosphoprotein</keyword>
<dbReference type="PANTHER" id="PTHR22683">
    <property type="entry name" value="SPORULATION PROTEIN RELATED"/>
    <property type="match status" value="1"/>
</dbReference>
<dbReference type="AlphaFoldDB" id="A0A7K1FFU0"/>
<evidence type="ECO:0000256" key="2">
    <source>
        <dbReference type="ARBA" id="ARBA00022741"/>
    </source>
</evidence>
<evidence type="ECO:0008006" key="11">
    <source>
        <dbReference type="Google" id="ProtNLM"/>
    </source>
</evidence>
<dbReference type="InterPro" id="IPR003593">
    <property type="entry name" value="AAA+_ATPase"/>
</dbReference>
<keyword evidence="10" id="KW-1185">Reference proteome</keyword>
<evidence type="ECO:0000259" key="7">
    <source>
        <dbReference type="PROSITE" id="PS50006"/>
    </source>
</evidence>
<evidence type="ECO:0000256" key="1">
    <source>
        <dbReference type="ARBA" id="ARBA00022553"/>
    </source>
</evidence>
<evidence type="ECO:0000313" key="9">
    <source>
        <dbReference type="EMBL" id="MTD12985.1"/>
    </source>
</evidence>
<dbReference type="InterPro" id="IPR002543">
    <property type="entry name" value="FtsK_dom"/>
</dbReference>
<dbReference type="SUPFAM" id="SSF49879">
    <property type="entry name" value="SMAD/FHA domain"/>
    <property type="match status" value="1"/>
</dbReference>
<keyword evidence="2 4" id="KW-0547">Nucleotide-binding</keyword>
<evidence type="ECO:0000256" key="3">
    <source>
        <dbReference type="ARBA" id="ARBA00022840"/>
    </source>
</evidence>